<keyword evidence="1" id="KW-1133">Transmembrane helix</keyword>
<name>A0ABN8M0S2_9CNID</name>
<gene>
    <name evidence="2" type="ORF">PEVE_00009867</name>
</gene>
<comment type="caution">
    <text evidence="2">The sequence shown here is derived from an EMBL/GenBank/DDBJ whole genome shotgun (WGS) entry which is preliminary data.</text>
</comment>
<reference evidence="2 3" key="1">
    <citation type="submission" date="2022-05" db="EMBL/GenBank/DDBJ databases">
        <authorList>
            <consortium name="Genoscope - CEA"/>
            <person name="William W."/>
        </authorList>
    </citation>
    <scope>NUCLEOTIDE SEQUENCE [LARGE SCALE GENOMIC DNA]</scope>
</reference>
<evidence type="ECO:0000313" key="2">
    <source>
        <dbReference type="EMBL" id="CAH3021090.1"/>
    </source>
</evidence>
<proteinExistence type="predicted"/>
<protein>
    <recommendedName>
        <fullName evidence="4">Beta-sarcoglycan</fullName>
    </recommendedName>
</protein>
<organism evidence="2 3">
    <name type="scientific">Porites evermanni</name>
    <dbReference type="NCBI Taxonomy" id="104178"/>
    <lineage>
        <taxon>Eukaryota</taxon>
        <taxon>Metazoa</taxon>
        <taxon>Cnidaria</taxon>
        <taxon>Anthozoa</taxon>
        <taxon>Hexacorallia</taxon>
        <taxon>Scleractinia</taxon>
        <taxon>Fungiina</taxon>
        <taxon>Poritidae</taxon>
        <taxon>Porites</taxon>
    </lineage>
</organism>
<dbReference type="EMBL" id="CALNXI010000169">
    <property type="protein sequence ID" value="CAH3021090.1"/>
    <property type="molecule type" value="Genomic_DNA"/>
</dbReference>
<evidence type="ECO:0000256" key="1">
    <source>
        <dbReference type="SAM" id="Phobius"/>
    </source>
</evidence>
<dbReference type="Proteomes" id="UP001159427">
    <property type="component" value="Unassembled WGS sequence"/>
</dbReference>
<feature type="transmembrane region" description="Helical" evidence="1">
    <location>
        <begin position="78"/>
        <end position="101"/>
    </location>
</feature>
<evidence type="ECO:0008006" key="4">
    <source>
        <dbReference type="Google" id="ProtNLM"/>
    </source>
</evidence>
<keyword evidence="1" id="KW-0472">Membrane</keyword>
<evidence type="ECO:0000313" key="3">
    <source>
        <dbReference type="Proteomes" id="UP001159427"/>
    </source>
</evidence>
<keyword evidence="1" id="KW-0812">Transmembrane</keyword>
<sequence length="158" mass="17962">MDTKKVHPRKYILDKIELKDNEELEKERNEIRSAFGVGSIVEKKSDEKSTSVLTHRKSWIAVGHKTTANTKEVFLRRLVFALITLVFLLVVTNVALVVIFVKTKCKESEETGTISHQASLEKLQESVTNEALARLNALEVNMTSLQQKFVSQFLVLFT</sequence>
<keyword evidence="3" id="KW-1185">Reference proteome</keyword>
<accession>A0ABN8M0S2</accession>